<gene>
    <name evidence="1" type="ORF">RCL2_002194200</name>
</gene>
<evidence type="ECO:0000313" key="1">
    <source>
        <dbReference type="EMBL" id="GES95263.1"/>
    </source>
</evidence>
<dbReference type="AlphaFoldDB" id="A0A8H3M233"/>
<protein>
    <submittedName>
        <fullName evidence="1">Uncharacterized protein</fullName>
    </submittedName>
</protein>
<name>A0A8H3M233_9GLOM</name>
<evidence type="ECO:0000313" key="2">
    <source>
        <dbReference type="Proteomes" id="UP000615446"/>
    </source>
</evidence>
<dbReference type="EMBL" id="BLAL01000241">
    <property type="protein sequence ID" value="GES95263.1"/>
    <property type="molecule type" value="Genomic_DNA"/>
</dbReference>
<sequence>MFDNFTDYGTTLVVPQKKALKRTDILPKYEDKINVKDSENHDILLELEHLKEVKEVQVLIDKFDFNKVFMAKEFIEYDKSKPKMK</sequence>
<reference evidence="1" key="1">
    <citation type="submission" date="2019-10" db="EMBL/GenBank/DDBJ databases">
        <title>Conservation and host-specific expression of non-tandemly repeated heterogenous ribosome RNA gene in arbuscular mycorrhizal fungi.</title>
        <authorList>
            <person name="Maeda T."/>
            <person name="Kobayashi Y."/>
            <person name="Nakagawa T."/>
            <person name="Ezawa T."/>
            <person name="Yamaguchi K."/>
            <person name="Bino T."/>
            <person name="Nishimoto Y."/>
            <person name="Shigenobu S."/>
            <person name="Kawaguchi M."/>
        </authorList>
    </citation>
    <scope>NUCLEOTIDE SEQUENCE</scope>
    <source>
        <strain evidence="1">HR1</strain>
    </source>
</reference>
<dbReference type="Proteomes" id="UP000615446">
    <property type="component" value="Unassembled WGS sequence"/>
</dbReference>
<organism evidence="1 2">
    <name type="scientific">Rhizophagus clarus</name>
    <dbReference type="NCBI Taxonomy" id="94130"/>
    <lineage>
        <taxon>Eukaryota</taxon>
        <taxon>Fungi</taxon>
        <taxon>Fungi incertae sedis</taxon>
        <taxon>Mucoromycota</taxon>
        <taxon>Glomeromycotina</taxon>
        <taxon>Glomeromycetes</taxon>
        <taxon>Glomerales</taxon>
        <taxon>Glomeraceae</taxon>
        <taxon>Rhizophagus</taxon>
    </lineage>
</organism>
<proteinExistence type="predicted"/>
<accession>A0A8H3M233</accession>
<comment type="caution">
    <text evidence="1">The sequence shown here is derived from an EMBL/GenBank/DDBJ whole genome shotgun (WGS) entry which is preliminary data.</text>
</comment>